<comment type="caution">
    <text evidence="1">The sequence shown here is derived from an EMBL/GenBank/DDBJ whole genome shotgun (WGS) entry which is preliminary data.</text>
</comment>
<dbReference type="Proteomes" id="UP000265520">
    <property type="component" value="Unassembled WGS sequence"/>
</dbReference>
<proteinExistence type="predicted"/>
<accession>A0A392MAU9</accession>
<organism evidence="1 2">
    <name type="scientific">Trifolium medium</name>
    <dbReference type="NCBI Taxonomy" id="97028"/>
    <lineage>
        <taxon>Eukaryota</taxon>
        <taxon>Viridiplantae</taxon>
        <taxon>Streptophyta</taxon>
        <taxon>Embryophyta</taxon>
        <taxon>Tracheophyta</taxon>
        <taxon>Spermatophyta</taxon>
        <taxon>Magnoliopsida</taxon>
        <taxon>eudicotyledons</taxon>
        <taxon>Gunneridae</taxon>
        <taxon>Pentapetalae</taxon>
        <taxon>rosids</taxon>
        <taxon>fabids</taxon>
        <taxon>Fabales</taxon>
        <taxon>Fabaceae</taxon>
        <taxon>Papilionoideae</taxon>
        <taxon>50 kb inversion clade</taxon>
        <taxon>NPAAA clade</taxon>
        <taxon>Hologalegina</taxon>
        <taxon>IRL clade</taxon>
        <taxon>Trifolieae</taxon>
        <taxon>Trifolium</taxon>
    </lineage>
</organism>
<name>A0A392MAU9_9FABA</name>
<keyword evidence="2" id="KW-1185">Reference proteome</keyword>
<feature type="non-terminal residue" evidence="1">
    <location>
        <position position="463"/>
    </location>
</feature>
<dbReference type="AlphaFoldDB" id="A0A392MAU9"/>
<evidence type="ECO:0000313" key="2">
    <source>
        <dbReference type="Proteomes" id="UP000265520"/>
    </source>
</evidence>
<reference evidence="1 2" key="1">
    <citation type="journal article" date="2018" name="Front. Plant Sci.">
        <title>Red Clover (Trifolium pratense) and Zigzag Clover (T. medium) - A Picture of Genomic Similarities and Differences.</title>
        <authorList>
            <person name="Dluhosova J."/>
            <person name="Istvanek J."/>
            <person name="Nedelnik J."/>
            <person name="Repkova J."/>
        </authorList>
    </citation>
    <scope>NUCLEOTIDE SEQUENCE [LARGE SCALE GENOMIC DNA]</scope>
    <source>
        <strain evidence="2">cv. 10/8</strain>
        <tissue evidence="1">Leaf</tissue>
    </source>
</reference>
<evidence type="ECO:0000313" key="1">
    <source>
        <dbReference type="EMBL" id="MCH84273.1"/>
    </source>
</evidence>
<gene>
    <name evidence="1" type="ORF">A2U01_0005104</name>
</gene>
<sequence>MAASSSNPVQPQIQQDVVSSIIKKGEELKPAGKYMNFPKEKLFLLEDKPVEFDNFKANGFDIEPLIIAQGWKKYFDLLNGPIYSGFVKEFWYKSYAFDSEYCKDQEKLMIKVNPGLKGQTRDQMGLETHIEDEIRSNFSGVHFVIKREHIAKLLGLQDKGARLHEYGKNGVKSLRNSVTAEIMKDGTYDGDAEARMTDKCRVIYRIMLNSIVPRKGGTNSIPWHYKHAIYFLMQGRKINLVDFLFRNMCSVMTTCIKHQHPNIAYPRLLSELFLQSGLVEGLRPVYPSLFREYFSEPLTAKILDPMDINKNFIAPETYKERVIRTRLYNNGFPVISQADLIEVQQFFVDDVNKETGANLTLNDVPPAPVLSMPKRGKRKTKDDVVEKKVLKKASSTSAAAVKTVQAKALNEEEYNRAIGITVEKFGTVSERRSKNKHDDAVKAGEGKEVIKGSGKGLLLRTNK</sequence>
<evidence type="ECO:0008006" key="3">
    <source>
        <dbReference type="Google" id="ProtNLM"/>
    </source>
</evidence>
<dbReference type="EMBL" id="LXQA010006554">
    <property type="protein sequence ID" value="MCH84273.1"/>
    <property type="molecule type" value="Genomic_DNA"/>
</dbReference>
<protein>
    <recommendedName>
        <fullName evidence="3">Cullin-like protein</fullName>
    </recommendedName>
</protein>